<dbReference type="Proteomes" id="UP000325313">
    <property type="component" value="Unassembled WGS sequence"/>
</dbReference>
<sequence>MSRDQIEVGSATTPAPSQRQQVYDHQQSHHFPFLANQRPSSSSTLNPSSAISIANSPPDTNSPRFTANSPPSSHDPSNDIFSMDRFNSLSSSS</sequence>
<proteinExistence type="predicted"/>
<evidence type="ECO:0000256" key="1">
    <source>
        <dbReference type="SAM" id="MobiDB-lite"/>
    </source>
</evidence>
<feature type="compositionally biased region" description="Low complexity" evidence="1">
    <location>
        <begin position="40"/>
        <end position="58"/>
    </location>
</feature>
<organism evidence="2 3">
    <name type="scientific">Puccinia graminis f. sp. tritici</name>
    <dbReference type="NCBI Taxonomy" id="56615"/>
    <lineage>
        <taxon>Eukaryota</taxon>
        <taxon>Fungi</taxon>
        <taxon>Dikarya</taxon>
        <taxon>Basidiomycota</taxon>
        <taxon>Pucciniomycotina</taxon>
        <taxon>Pucciniomycetes</taxon>
        <taxon>Pucciniales</taxon>
        <taxon>Pucciniaceae</taxon>
        <taxon>Puccinia</taxon>
    </lineage>
</organism>
<name>A0A5B0LS07_PUCGR</name>
<reference evidence="2 3" key="1">
    <citation type="submission" date="2019-05" db="EMBL/GenBank/DDBJ databases">
        <title>Emergence of the Ug99 lineage of the wheat stem rust pathogen through somatic hybridization.</title>
        <authorList>
            <person name="Li F."/>
            <person name="Upadhyaya N.M."/>
            <person name="Sperschneider J."/>
            <person name="Matny O."/>
            <person name="Nguyen-Phuc H."/>
            <person name="Mago R."/>
            <person name="Raley C."/>
            <person name="Miller M.E."/>
            <person name="Silverstein K.A.T."/>
            <person name="Henningsen E."/>
            <person name="Hirsch C.D."/>
            <person name="Visser B."/>
            <person name="Pretorius Z.A."/>
            <person name="Steffenson B.J."/>
            <person name="Schwessinger B."/>
            <person name="Dodds P.N."/>
            <person name="Figueroa M."/>
        </authorList>
    </citation>
    <scope>NUCLEOTIDE SEQUENCE [LARGE SCALE GENOMIC DNA]</scope>
    <source>
        <strain evidence="2 3">Ug99</strain>
    </source>
</reference>
<protein>
    <submittedName>
        <fullName evidence="2">Uncharacterized protein</fullName>
    </submittedName>
</protein>
<feature type="region of interest" description="Disordered" evidence="1">
    <location>
        <begin position="1"/>
        <end position="93"/>
    </location>
</feature>
<dbReference type="EMBL" id="VDEP01000507">
    <property type="protein sequence ID" value="KAA1067222.1"/>
    <property type="molecule type" value="Genomic_DNA"/>
</dbReference>
<feature type="compositionally biased region" description="Polar residues" evidence="1">
    <location>
        <begin position="10"/>
        <end position="25"/>
    </location>
</feature>
<dbReference type="AlphaFoldDB" id="A0A5B0LS07"/>
<evidence type="ECO:0000313" key="2">
    <source>
        <dbReference type="EMBL" id="KAA1067222.1"/>
    </source>
</evidence>
<feature type="compositionally biased region" description="Low complexity" evidence="1">
    <location>
        <begin position="68"/>
        <end position="79"/>
    </location>
</feature>
<gene>
    <name evidence="2" type="ORF">PGTUg99_028116</name>
</gene>
<evidence type="ECO:0000313" key="3">
    <source>
        <dbReference type="Proteomes" id="UP000325313"/>
    </source>
</evidence>
<comment type="caution">
    <text evidence="2">The sequence shown here is derived from an EMBL/GenBank/DDBJ whole genome shotgun (WGS) entry which is preliminary data.</text>
</comment>
<accession>A0A5B0LS07</accession>